<protein>
    <submittedName>
        <fullName evidence="1">Uncharacterized protein</fullName>
    </submittedName>
</protein>
<evidence type="ECO:0000313" key="2">
    <source>
        <dbReference type="Proteomes" id="UP000186601"/>
    </source>
</evidence>
<dbReference type="EMBL" id="MLYV02000020">
    <property type="protein sequence ID" value="PSS37909.1"/>
    <property type="molecule type" value="Genomic_DNA"/>
</dbReference>
<name>A0A2R6S6U0_9APHY</name>
<gene>
    <name evidence="1" type="ORF">PHLCEN_2v251</name>
</gene>
<organism evidence="1 2">
    <name type="scientific">Hermanssonia centrifuga</name>
    <dbReference type="NCBI Taxonomy" id="98765"/>
    <lineage>
        <taxon>Eukaryota</taxon>
        <taxon>Fungi</taxon>
        <taxon>Dikarya</taxon>
        <taxon>Basidiomycota</taxon>
        <taxon>Agaricomycotina</taxon>
        <taxon>Agaricomycetes</taxon>
        <taxon>Polyporales</taxon>
        <taxon>Meruliaceae</taxon>
        <taxon>Hermanssonia</taxon>
    </lineage>
</organism>
<proteinExistence type="predicted"/>
<dbReference type="Proteomes" id="UP000186601">
    <property type="component" value="Unassembled WGS sequence"/>
</dbReference>
<dbReference type="OrthoDB" id="2742096at2759"/>
<comment type="caution">
    <text evidence="1">The sequence shown here is derived from an EMBL/GenBank/DDBJ whole genome shotgun (WGS) entry which is preliminary data.</text>
</comment>
<evidence type="ECO:0000313" key="1">
    <source>
        <dbReference type="EMBL" id="PSS37909.1"/>
    </source>
</evidence>
<keyword evidence="2" id="KW-1185">Reference proteome</keyword>
<accession>A0A2R6S6U0</accession>
<reference evidence="1 2" key="1">
    <citation type="submission" date="2018-02" db="EMBL/GenBank/DDBJ databases">
        <title>Genome sequence of the basidiomycete white-rot fungus Phlebia centrifuga.</title>
        <authorList>
            <person name="Granchi Z."/>
            <person name="Peng M."/>
            <person name="de Vries R.P."/>
            <person name="Hilden K."/>
            <person name="Makela M.R."/>
            <person name="Grigoriev I."/>
            <person name="Riley R."/>
        </authorList>
    </citation>
    <scope>NUCLEOTIDE SEQUENCE [LARGE SCALE GENOMIC DNA]</scope>
    <source>
        <strain evidence="1 2">FBCC195</strain>
    </source>
</reference>
<dbReference type="AlphaFoldDB" id="A0A2R6S6U0"/>
<sequence length="133" mass="14826">MPDQPLILEIQIKPNLKRLVGGDTIEGEIVMYVSLLEVQHYQEVHAIFAGVIETAGWSGAWKTVQEQEPIRQFCFGEYAAAAVALTLPDIDMLPIATSIPFTVKLTRFTKPMQWKDGRGTLDPVFPALVSRSK</sequence>